<comment type="subcellular location">
    <subcellularLocation>
        <location evidence="2 12">Cell inner membrane</location>
        <topology evidence="2 12">Single-pass membrane protein</topology>
    </subcellularLocation>
</comment>
<evidence type="ECO:0000256" key="8">
    <source>
        <dbReference type="ARBA" id="ARBA00022692"/>
    </source>
</evidence>
<proteinExistence type="inferred from homology"/>
<keyword evidence="8 12" id="KW-0812">Transmembrane</keyword>
<protein>
    <recommendedName>
        <fullName evidence="4 12">Heme exporter protein D</fullName>
    </recommendedName>
</protein>
<dbReference type="AlphaFoldDB" id="A0A2T7UG52"/>
<dbReference type="GO" id="GO:0017004">
    <property type="term" value="P:cytochrome complex assembly"/>
    <property type="evidence" value="ECO:0007669"/>
    <property type="project" value="UniProtKB-KW"/>
</dbReference>
<dbReference type="GO" id="GO:0015886">
    <property type="term" value="P:heme transport"/>
    <property type="evidence" value="ECO:0007669"/>
    <property type="project" value="InterPro"/>
</dbReference>
<dbReference type="Pfam" id="PF04995">
    <property type="entry name" value="CcmD"/>
    <property type="match status" value="1"/>
</dbReference>
<evidence type="ECO:0000256" key="10">
    <source>
        <dbReference type="ARBA" id="ARBA00022989"/>
    </source>
</evidence>
<evidence type="ECO:0000313" key="15">
    <source>
        <dbReference type="Proteomes" id="UP000037507"/>
    </source>
</evidence>
<keyword evidence="10 12" id="KW-1133">Transmembrane helix</keyword>
<name>A0A2T7UG52_9BURK</name>
<evidence type="ECO:0000256" key="6">
    <source>
        <dbReference type="ARBA" id="ARBA00022475"/>
    </source>
</evidence>
<keyword evidence="6 12" id="KW-1003">Cell membrane</keyword>
<dbReference type="EMBL" id="LFYT02000005">
    <property type="protein sequence ID" value="PVE43673.1"/>
    <property type="molecule type" value="Genomic_DNA"/>
</dbReference>
<feature type="region of interest" description="Disordered" evidence="13">
    <location>
        <begin position="60"/>
        <end position="84"/>
    </location>
</feature>
<evidence type="ECO:0000256" key="4">
    <source>
        <dbReference type="ARBA" id="ARBA00016461"/>
    </source>
</evidence>
<dbReference type="RefSeq" id="WP_053168814.1">
    <property type="nucleotide sequence ID" value="NZ_LFYT02000005.1"/>
</dbReference>
<evidence type="ECO:0000256" key="2">
    <source>
        <dbReference type="ARBA" id="ARBA00004377"/>
    </source>
</evidence>
<sequence>MIWQSAAEFWAMGGYGVYVWGSMGVSAALLALEVLLARMGRRQALDAVCEAMDAQALDGEPPGAFQASPVGPSRPLHFTQGAAS</sequence>
<evidence type="ECO:0000256" key="7">
    <source>
        <dbReference type="ARBA" id="ARBA00022519"/>
    </source>
</evidence>
<dbReference type="STRING" id="1293045.H663_00650"/>
<evidence type="ECO:0000256" key="12">
    <source>
        <dbReference type="RuleBase" id="RU363101"/>
    </source>
</evidence>
<evidence type="ECO:0000313" key="14">
    <source>
        <dbReference type="EMBL" id="PVE43673.1"/>
    </source>
</evidence>
<comment type="caution">
    <text evidence="14">The sequence shown here is derived from an EMBL/GenBank/DDBJ whole genome shotgun (WGS) entry which is preliminary data.</text>
</comment>
<evidence type="ECO:0000256" key="1">
    <source>
        <dbReference type="ARBA" id="ARBA00002442"/>
    </source>
</evidence>
<evidence type="ECO:0000256" key="11">
    <source>
        <dbReference type="ARBA" id="ARBA00023136"/>
    </source>
</evidence>
<feature type="transmembrane region" description="Helical" evidence="12">
    <location>
        <begin position="15"/>
        <end position="36"/>
    </location>
</feature>
<evidence type="ECO:0000256" key="9">
    <source>
        <dbReference type="ARBA" id="ARBA00022748"/>
    </source>
</evidence>
<evidence type="ECO:0000256" key="3">
    <source>
        <dbReference type="ARBA" id="ARBA00008741"/>
    </source>
</evidence>
<gene>
    <name evidence="14" type="ORF">H663_006710</name>
</gene>
<dbReference type="Proteomes" id="UP000037507">
    <property type="component" value="Unassembled WGS sequence"/>
</dbReference>
<keyword evidence="11 12" id="KW-0472">Membrane</keyword>
<keyword evidence="5 12" id="KW-0813">Transport</keyword>
<dbReference type="OrthoDB" id="9815607at2"/>
<keyword evidence="9 12" id="KW-0201">Cytochrome c-type biogenesis</keyword>
<dbReference type="NCBIfam" id="TIGR03141">
    <property type="entry name" value="cytochro_ccmD"/>
    <property type="match status" value="1"/>
</dbReference>
<evidence type="ECO:0000256" key="5">
    <source>
        <dbReference type="ARBA" id="ARBA00022448"/>
    </source>
</evidence>
<dbReference type="GO" id="GO:0005886">
    <property type="term" value="C:plasma membrane"/>
    <property type="evidence" value="ECO:0007669"/>
    <property type="project" value="UniProtKB-SubCell"/>
</dbReference>
<organism evidence="14 15">
    <name type="scientific">Limnohabitans planktonicus II-D5</name>
    <dbReference type="NCBI Taxonomy" id="1293045"/>
    <lineage>
        <taxon>Bacteria</taxon>
        <taxon>Pseudomonadati</taxon>
        <taxon>Pseudomonadota</taxon>
        <taxon>Betaproteobacteria</taxon>
        <taxon>Burkholderiales</taxon>
        <taxon>Comamonadaceae</taxon>
        <taxon>Limnohabitans</taxon>
    </lineage>
</organism>
<keyword evidence="7 12" id="KW-0997">Cell inner membrane</keyword>
<comment type="similarity">
    <text evidence="3 12">Belongs to the CcmD/CycX/HelD family.</text>
</comment>
<evidence type="ECO:0000256" key="13">
    <source>
        <dbReference type="SAM" id="MobiDB-lite"/>
    </source>
</evidence>
<comment type="function">
    <text evidence="1 12">Required for the export of heme to the periplasm for the biogenesis of c-type cytochromes.</text>
</comment>
<accession>A0A2T7UG52</accession>
<keyword evidence="15" id="KW-1185">Reference proteome</keyword>
<reference evidence="14" key="1">
    <citation type="submission" date="2017-04" db="EMBL/GenBank/DDBJ databases">
        <title>Unexpected and diverse lifestyles within the genus Limnohabitans.</title>
        <authorList>
            <person name="Kasalicky V."/>
            <person name="Mehrshad M."/>
            <person name="Andrei S.-A."/>
            <person name="Salcher M."/>
            <person name="Kratochvilova H."/>
            <person name="Simek K."/>
            <person name="Ghai R."/>
        </authorList>
    </citation>
    <scope>NUCLEOTIDE SEQUENCE [LARGE SCALE GENOMIC DNA]</scope>
    <source>
        <strain evidence="14">II-D5</strain>
    </source>
</reference>
<dbReference type="InterPro" id="IPR007078">
    <property type="entry name" value="Haem_export_protD_CcmD"/>
</dbReference>